<evidence type="ECO:0000313" key="3">
    <source>
        <dbReference type="Proteomes" id="UP000003179"/>
    </source>
</evidence>
<sequence length="107" mass="11895">MRHRRHGKAGHSPTSKVRHEAGLPIDLRPVHDDHTANVILTHPDGQGAGVVDSHDEDERDRRLAAKSAKASMGAPQRRRRDHSLSAKLLGVVESIKVRWFVTNSCRS</sequence>
<gene>
    <name evidence="2" type="ORF">HMPREF9607_01551</name>
</gene>
<protein>
    <submittedName>
        <fullName evidence="2">Uncharacterized protein</fullName>
    </submittedName>
</protein>
<keyword evidence="3" id="KW-1185">Reference proteome</keyword>
<evidence type="ECO:0000256" key="1">
    <source>
        <dbReference type="SAM" id="MobiDB-lite"/>
    </source>
</evidence>
<reference evidence="2" key="1">
    <citation type="submission" date="2010-08" db="EMBL/GenBank/DDBJ databases">
        <authorList>
            <person name="Weinstock G."/>
            <person name="Sodergren E."/>
            <person name="Clifton S."/>
            <person name="Fulton L."/>
            <person name="Fulton B."/>
            <person name="Courtney L."/>
            <person name="Fronick C."/>
            <person name="Harrison M."/>
            <person name="Strong C."/>
            <person name="Farmer C."/>
            <person name="Delahaunty K."/>
            <person name="Markovic C."/>
            <person name="Hall O."/>
            <person name="Minx P."/>
            <person name="Tomlinson C."/>
            <person name="Mitreva M."/>
            <person name="Hou S."/>
            <person name="Chen J."/>
            <person name="Wollam A."/>
            <person name="Pepin K.H."/>
            <person name="Johnson M."/>
            <person name="Bhonagiri V."/>
            <person name="Zhang X."/>
            <person name="Suruliraj S."/>
            <person name="Warren W."/>
            <person name="Chinwalla A."/>
            <person name="Mardis E.R."/>
            <person name="Wilson R.K."/>
        </authorList>
    </citation>
    <scope>NUCLEOTIDE SEQUENCE [LARGE SCALE GENOMIC DNA]</scope>
    <source>
        <strain evidence="2">HL044PA1</strain>
    </source>
</reference>
<evidence type="ECO:0000313" key="2">
    <source>
        <dbReference type="EMBL" id="EFS92210.1"/>
    </source>
</evidence>
<proteinExistence type="predicted"/>
<dbReference type="Proteomes" id="UP000003179">
    <property type="component" value="Unassembled WGS sequence"/>
</dbReference>
<feature type="region of interest" description="Disordered" evidence="1">
    <location>
        <begin position="1"/>
        <end position="24"/>
    </location>
</feature>
<dbReference type="EMBL" id="ADZU01000027">
    <property type="protein sequence ID" value="EFS92210.1"/>
    <property type="molecule type" value="Genomic_DNA"/>
</dbReference>
<accession>A0ABP2K839</accession>
<comment type="caution">
    <text evidence="2">The sequence shown here is derived from an EMBL/GenBank/DDBJ whole genome shotgun (WGS) entry which is preliminary data.</text>
</comment>
<feature type="region of interest" description="Disordered" evidence="1">
    <location>
        <begin position="40"/>
        <end position="82"/>
    </location>
</feature>
<name>A0ABP2K839_9ACTN</name>
<organism evidence="2 3">
    <name type="scientific">Cutibacterium modestum HL044PA1</name>
    <dbReference type="NCBI Taxonomy" id="765109"/>
    <lineage>
        <taxon>Bacteria</taxon>
        <taxon>Bacillati</taxon>
        <taxon>Actinomycetota</taxon>
        <taxon>Actinomycetes</taxon>
        <taxon>Propionibacteriales</taxon>
        <taxon>Propionibacteriaceae</taxon>
        <taxon>Cutibacterium</taxon>
        <taxon>Cutibacterium modestum</taxon>
    </lineage>
</organism>